<dbReference type="Proteomes" id="UP000575480">
    <property type="component" value="Unassembled WGS sequence"/>
</dbReference>
<organism evidence="3 4">
    <name type="scientific">Marine Group I thaumarchaeote</name>
    <dbReference type="NCBI Taxonomy" id="2511932"/>
    <lineage>
        <taxon>Archaea</taxon>
        <taxon>Nitrososphaerota</taxon>
        <taxon>Marine Group I</taxon>
    </lineage>
</organism>
<dbReference type="EMBL" id="JACATG010000001">
    <property type="protein sequence ID" value="NWK13423.1"/>
    <property type="molecule type" value="Genomic_DNA"/>
</dbReference>
<accession>A0A7K4P412</accession>
<name>A0A7K4P412_9ARCH</name>
<evidence type="ECO:0000313" key="4">
    <source>
        <dbReference type="Proteomes" id="UP000535457"/>
    </source>
</evidence>
<sequence length="103" mass="11512">MKLLLDVHCQGQYLSSRAEIEKKYELICVGNHPDLPQEMSDPDIAKYAKEHGYVVVTKDVGFVNLCKETGVDVGILKGNRLFVISESIILFGGKLPDRLFTTD</sequence>
<reference evidence="4 5" key="1">
    <citation type="journal article" date="2019" name="Environ. Microbiol.">
        <title>Genomics insights into ecotype formation of ammonia-oxidizing archaea in the deep ocean.</title>
        <authorList>
            <person name="Wang Y."/>
            <person name="Huang J.M."/>
            <person name="Cui G.J."/>
            <person name="Nunoura T."/>
            <person name="Takaki Y."/>
            <person name="Li W.L."/>
            <person name="Li J."/>
            <person name="Gao Z.M."/>
            <person name="Takai K."/>
            <person name="Zhang A.Q."/>
            <person name="Stepanauskas R."/>
        </authorList>
    </citation>
    <scope>NUCLEOTIDE SEQUENCE [LARGE SCALE GENOMIC DNA]</scope>
    <source>
        <strain evidence="2 5">L15a</strain>
        <strain evidence="3 4">L19a</strain>
    </source>
</reference>
<evidence type="ECO:0000259" key="1">
    <source>
        <dbReference type="Pfam" id="PF18480"/>
    </source>
</evidence>
<feature type="domain" description="DUF5615" evidence="1">
    <location>
        <begin position="1"/>
        <end position="69"/>
    </location>
</feature>
<comment type="caution">
    <text evidence="3">The sequence shown here is derived from an EMBL/GenBank/DDBJ whole genome shotgun (WGS) entry which is preliminary data.</text>
</comment>
<dbReference type="EMBL" id="JACATH010000002">
    <property type="protein sequence ID" value="NWJ56973.1"/>
    <property type="molecule type" value="Genomic_DNA"/>
</dbReference>
<dbReference type="InterPro" id="IPR041049">
    <property type="entry name" value="DUF5615"/>
</dbReference>
<proteinExistence type="predicted"/>
<protein>
    <submittedName>
        <fullName evidence="3">DUF5615 family PIN-like protein</fullName>
    </submittedName>
</protein>
<evidence type="ECO:0000313" key="3">
    <source>
        <dbReference type="EMBL" id="NWK13423.1"/>
    </source>
</evidence>
<dbReference type="AlphaFoldDB" id="A0A7K4P412"/>
<evidence type="ECO:0000313" key="5">
    <source>
        <dbReference type="Proteomes" id="UP000575480"/>
    </source>
</evidence>
<dbReference type="Proteomes" id="UP000535457">
    <property type="component" value="Unassembled WGS sequence"/>
</dbReference>
<gene>
    <name evidence="3" type="ORF">HX853_02115</name>
    <name evidence="2" type="ORF">HX858_04360</name>
</gene>
<evidence type="ECO:0000313" key="2">
    <source>
        <dbReference type="EMBL" id="NWJ56973.1"/>
    </source>
</evidence>
<reference evidence="3" key="2">
    <citation type="submission" date="2020-06" db="EMBL/GenBank/DDBJ databases">
        <authorList>
            <person name="Wang Y."/>
        </authorList>
    </citation>
    <scope>NUCLEOTIDE SEQUENCE</scope>
    <source>
        <strain evidence="2">L15a</strain>
        <strain evidence="3">L19a</strain>
    </source>
</reference>
<dbReference type="Pfam" id="PF18480">
    <property type="entry name" value="DUF5615"/>
    <property type="match status" value="1"/>
</dbReference>